<dbReference type="GO" id="GO:0005886">
    <property type="term" value="C:plasma membrane"/>
    <property type="evidence" value="ECO:0007669"/>
    <property type="project" value="UniProtKB-SubCell"/>
</dbReference>
<evidence type="ECO:0000256" key="1">
    <source>
        <dbReference type="ARBA" id="ARBA00004609"/>
    </source>
</evidence>
<dbReference type="InterPro" id="IPR012946">
    <property type="entry name" value="X8"/>
</dbReference>
<evidence type="ECO:0000256" key="2">
    <source>
        <dbReference type="ARBA" id="ARBA00022475"/>
    </source>
</evidence>
<evidence type="ECO:0000256" key="11">
    <source>
        <dbReference type="SAM" id="SignalP"/>
    </source>
</evidence>
<dbReference type="InterPro" id="IPR044788">
    <property type="entry name" value="X8_dom_prot"/>
</dbReference>
<proteinExistence type="predicted"/>
<protein>
    <recommendedName>
        <fullName evidence="12">X8 domain-containing protein</fullName>
    </recommendedName>
</protein>
<sequence>MAKALIFFFFFFFQFVVLFSCQQGYWRTKLLDPNSVVVFGIIGITSSDIPHTKDFEVGWEKEQLFPSIHRALVEYFRYKMTELDSIDPPTTALPTAPITNPVTTPPTNSAPGIITVPGTNPATNPVNPPVPVSNPVTTPSTNPPATSGGNGRGQSWCIAKTGVSETALQSALDYACGIGGADCTTIQQGSSCYEPASLQNHASYAFNSYYQKNPVPTSCDFGGAATVTAANPSTGSCVYPSSSSSSSSSNSSPITPTSPTTSTTPITQVPVNPTSLPIPPATSSSSSGSTFPGIQSPPPGFSYGNPDPTGLGAFGASPPLVNNAASVLSNSLVGSVVVVASIIMFGVFDR</sequence>
<dbReference type="PROSITE" id="PS51257">
    <property type="entry name" value="PROKAR_LIPOPROTEIN"/>
    <property type="match status" value="1"/>
</dbReference>
<dbReference type="EMBL" id="JBCNJP010002790">
    <property type="protein sequence ID" value="KAK9050233.1"/>
    <property type="molecule type" value="Genomic_DNA"/>
</dbReference>
<feature type="compositionally biased region" description="Low complexity" evidence="9">
    <location>
        <begin position="133"/>
        <end position="147"/>
    </location>
</feature>
<evidence type="ECO:0000256" key="4">
    <source>
        <dbReference type="ARBA" id="ARBA00022729"/>
    </source>
</evidence>
<keyword evidence="4 11" id="KW-0732">Signal</keyword>
<gene>
    <name evidence="13" type="ORF">SSX86_030797</name>
</gene>
<evidence type="ECO:0000256" key="3">
    <source>
        <dbReference type="ARBA" id="ARBA00022622"/>
    </source>
</evidence>
<keyword evidence="14" id="KW-1185">Reference proteome</keyword>
<feature type="region of interest" description="Disordered" evidence="9">
    <location>
        <begin position="119"/>
        <end position="152"/>
    </location>
</feature>
<evidence type="ECO:0000256" key="5">
    <source>
        <dbReference type="ARBA" id="ARBA00023136"/>
    </source>
</evidence>
<feature type="compositionally biased region" description="Low complexity" evidence="9">
    <location>
        <begin position="240"/>
        <end position="267"/>
    </location>
</feature>
<keyword evidence="5 10" id="KW-0472">Membrane</keyword>
<dbReference type="Pfam" id="PF07983">
    <property type="entry name" value="X8"/>
    <property type="match status" value="1"/>
</dbReference>
<dbReference type="Gene3D" id="1.20.58.1040">
    <property type="match status" value="1"/>
</dbReference>
<comment type="caution">
    <text evidence="13">The sequence shown here is derived from an EMBL/GenBank/DDBJ whole genome shotgun (WGS) entry which is preliminary data.</text>
</comment>
<evidence type="ECO:0000313" key="14">
    <source>
        <dbReference type="Proteomes" id="UP001408789"/>
    </source>
</evidence>
<dbReference type="PANTHER" id="PTHR31044">
    <property type="entry name" value="BETA-1,3 GLUCANASE"/>
    <property type="match status" value="1"/>
</dbReference>
<feature type="compositionally biased region" description="Low complexity" evidence="9">
    <location>
        <begin position="281"/>
        <end position="292"/>
    </location>
</feature>
<keyword evidence="2" id="KW-1003">Cell membrane</keyword>
<evidence type="ECO:0000256" key="10">
    <source>
        <dbReference type="SAM" id="Phobius"/>
    </source>
</evidence>
<feature type="region of interest" description="Disordered" evidence="9">
    <location>
        <begin position="238"/>
        <end position="307"/>
    </location>
</feature>
<dbReference type="FunFam" id="1.20.58.1040:FF:000001">
    <property type="entry name" value="Glucan endo-1,3-beta-glucosidase 4"/>
    <property type="match status" value="1"/>
</dbReference>
<keyword evidence="10" id="KW-0812">Transmembrane</keyword>
<evidence type="ECO:0000256" key="6">
    <source>
        <dbReference type="ARBA" id="ARBA00023157"/>
    </source>
</evidence>
<dbReference type="PANTHER" id="PTHR31044:SF120">
    <property type="entry name" value="CARBOHYDRATE-BINDING X8 DOMAIN SUPERFAMILY PROTEIN"/>
    <property type="match status" value="1"/>
</dbReference>
<evidence type="ECO:0000256" key="8">
    <source>
        <dbReference type="ARBA" id="ARBA00023288"/>
    </source>
</evidence>
<evidence type="ECO:0000259" key="12">
    <source>
        <dbReference type="SMART" id="SM00768"/>
    </source>
</evidence>
<feature type="signal peptide" evidence="11">
    <location>
        <begin position="1"/>
        <end position="18"/>
    </location>
</feature>
<feature type="domain" description="X8" evidence="12">
    <location>
        <begin position="155"/>
        <end position="239"/>
    </location>
</feature>
<keyword evidence="7" id="KW-0325">Glycoprotein</keyword>
<evidence type="ECO:0000313" key="13">
    <source>
        <dbReference type="EMBL" id="KAK9050233.1"/>
    </source>
</evidence>
<name>A0AAP0GHZ9_9ASTR</name>
<dbReference type="AlphaFoldDB" id="A0AAP0GHZ9"/>
<feature type="chain" id="PRO_5042933571" description="X8 domain-containing protein" evidence="11">
    <location>
        <begin position="19"/>
        <end position="350"/>
    </location>
</feature>
<dbReference type="SMART" id="SM00768">
    <property type="entry name" value="X8"/>
    <property type="match status" value="1"/>
</dbReference>
<evidence type="ECO:0000256" key="7">
    <source>
        <dbReference type="ARBA" id="ARBA00023180"/>
    </source>
</evidence>
<keyword evidence="3" id="KW-0336">GPI-anchor</keyword>
<comment type="subcellular location">
    <subcellularLocation>
        <location evidence="1">Cell membrane</location>
        <topology evidence="1">Lipid-anchor</topology>
        <topology evidence="1">GPI-anchor</topology>
    </subcellularLocation>
</comment>
<reference evidence="13 14" key="1">
    <citation type="submission" date="2024-04" db="EMBL/GenBank/DDBJ databases">
        <title>The reference genome of an endangered Asteraceae, Deinandra increscens subsp. villosa, native to the Central Coast of California.</title>
        <authorList>
            <person name="Guilliams M."/>
            <person name="Hasenstab-Lehman K."/>
            <person name="Meyer R."/>
            <person name="Mcevoy S."/>
        </authorList>
    </citation>
    <scope>NUCLEOTIDE SEQUENCE [LARGE SCALE GENOMIC DNA]</scope>
    <source>
        <tissue evidence="13">Leaf</tissue>
    </source>
</reference>
<evidence type="ECO:0000256" key="9">
    <source>
        <dbReference type="SAM" id="MobiDB-lite"/>
    </source>
</evidence>
<feature type="transmembrane region" description="Helical" evidence="10">
    <location>
        <begin position="327"/>
        <end position="348"/>
    </location>
</feature>
<dbReference type="Proteomes" id="UP001408789">
    <property type="component" value="Unassembled WGS sequence"/>
</dbReference>
<accession>A0AAP0GHZ9</accession>
<keyword evidence="8" id="KW-0449">Lipoprotein</keyword>
<keyword evidence="6" id="KW-1015">Disulfide bond</keyword>
<dbReference type="GO" id="GO:0098552">
    <property type="term" value="C:side of membrane"/>
    <property type="evidence" value="ECO:0007669"/>
    <property type="project" value="UniProtKB-KW"/>
</dbReference>
<organism evidence="13 14">
    <name type="scientific">Deinandra increscens subsp. villosa</name>
    <dbReference type="NCBI Taxonomy" id="3103831"/>
    <lineage>
        <taxon>Eukaryota</taxon>
        <taxon>Viridiplantae</taxon>
        <taxon>Streptophyta</taxon>
        <taxon>Embryophyta</taxon>
        <taxon>Tracheophyta</taxon>
        <taxon>Spermatophyta</taxon>
        <taxon>Magnoliopsida</taxon>
        <taxon>eudicotyledons</taxon>
        <taxon>Gunneridae</taxon>
        <taxon>Pentapetalae</taxon>
        <taxon>asterids</taxon>
        <taxon>campanulids</taxon>
        <taxon>Asterales</taxon>
        <taxon>Asteraceae</taxon>
        <taxon>Asteroideae</taxon>
        <taxon>Heliantheae alliance</taxon>
        <taxon>Madieae</taxon>
        <taxon>Madiinae</taxon>
        <taxon>Deinandra</taxon>
    </lineage>
</organism>
<dbReference type="GO" id="GO:0009506">
    <property type="term" value="C:plasmodesma"/>
    <property type="evidence" value="ECO:0007669"/>
    <property type="project" value="UniProtKB-ARBA"/>
</dbReference>
<keyword evidence="10" id="KW-1133">Transmembrane helix</keyword>